<protein>
    <submittedName>
        <fullName evidence="1">Uncharacterized protein</fullName>
    </submittedName>
</protein>
<evidence type="ECO:0000313" key="2">
    <source>
        <dbReference type="Proteomes" id="UP000430692"/>
    </source>
</evidence>
<comment type="caution">
    <text evidence="1">The sequence shown here is derived from an EMBL/GenBank/DDBJ whole genome shotgun (WGS) entry which is preliminary data.</text>
</comment>
<dbReference type="EMBL" id="WUUL01000010">
    <property type="protein sequence ID" value="MXQ54933.1"/>
    <property type="molecule type" value="Genomic_DNA"/>
</dbReference>
<dbReference type="RefSeq" id="WP_160802286.1">
    <property type="nucleotide sequence ID" value="NZ_WUUL01000010.1"/>
</dbReference>
<name>A0A6I4VVA7_9BACL</name>
<sequence length="78" mass="8929">MGCKFEKFQLVLKTNQENKDIELHLVDGGTIKLTFLNTEIFDMANGSTFVLGRAVDQEAGFIDELCVYSSEEEHWKKQ</sequence>
<dbReference type="AlphaFoldDB" id="A0A6I4VVA7"/>
<reference evidence="1 2" key="1">
    <citation type="submission" date="2019-12" db="EMBL/GenBank/DDBJ databases">
        <title>Whole-genome analyses of novel actinobacteria.</title>
        <authorList>
            <person name="Sahin N."/>
            <person name="Saygin H."/>
        </authorList>
    </citation>
    <scope>NUCLEOTIDE SEQUENCE [LARGE SCALE GENOMIC DNA]</scope>
    <source>
        <strain evidence="1 2">KC615</strain>
    </source>
</reference>
<dbReference type="Proteomes" id="UP000430692">
    <property type="component" value="Unassembled WGS sequence"/>
</dbReference>
<gene>
    <name evidence="1" type="ORF">GSM42_14645</name>
</gene>
<accession>A0A6I4VVA7</accession>
<evidence type="ECO:0000313" key="1">
    <source>
        <dbReference type="EMBL" id="MXQ54933.1"/>
    </source>
</evidence>
<keyword evidence="2" id="KW-1185">Reference proteome</keyword>
<proteinExistence type="predicted"/>
<organism evidence="1 2">
    <name type="scientific">Shimazuella alba</name>
    <dbReference type="NCBI Taxonomy" id="2690964"/>
    <lineage>
        <taxon>Bacteria</taxon>
        <taxon>Bacillati</taxon>
        <taxon>Bacillota</taxon>
        <taxon>Bacilli</taxon>
        <taxon>Bacillales</taxon>
        <taxon>Thermoactinomycetaceae</taxon>
        <taxon>Shimazuella</taxon>
    </lineage>
</organism>